<dbReference type="EC" id="7.6.2.9" evidence="5"/>
<dbReference type="Pfam" id="PF00005">
    <property type="entry name" value="ABC_tran"/>
    <property type="match status" value="1"/>
</dbReference>
<dbReference type="AlphaFoldDB" id="A0A8J3V473"/>
<evidence type="ECO:0000256" key="5">
    <source>
        <dbReference type="ARBA" id="ARBA00066388"/>
    </source>
</evidence>
<dbReference type="GO" id="GO:0015418">
    <property type="term" value="F:ABC-type quaternary ammonium compound transporting activity"/>
    <property type="evidence" value="ECO:0007669"/>
    <property type="project" value="UniProtKB-EC"/>
</dbReference>
<dbReference type="InterPro" id="IPR027417">
    <property type="entry name" value="P-loop_NTPase"/>
</dbReference>
<evidence type="ECO:0000313" key="8">
    <source>
        <dbReference type="EMBL" id="GII55795.1"/>
    </source>
</evidence>
<evidence type="ECO:0000256" key="2">
    <source>
        <dbReference type="ARBA" id="ARBA00022448"/>
    </source>
</evidence>
<keyword evidence="4 8" id="KW-0067">ATP-binding</keyword>
<evidence type="ECO:0000313" key="9">
    <source>
        <dbReference type="Proteomes" id="UP000605992"/>
    </source>
</evidence>
<keyword evidence="2" id="KW-0813">Transport</keyword>
<evidence type="ECO:0000256" key="6">
    <source>
        <dbReference type="SAM" id="MobiDB-lite"/>
    </source>
</evidence>
<dbReference type="InterPro" id="IPR017871">
    <property type="entry name" value="ABC_transporter-like_CS"/>
</dbReference>
<dbReference type="GO" id="GO:0016887">
    <property type="term" value="F:ATP hydrolysis activity"/>
    <property type="evidence" value="ECO:0007669"/>
    <property type="project" value="InterPro"/>
</dbReference>
<organism evidence="8 9">
    <name type="scientific">Planotetraspora thailandica</name>
    <dbReference type="NCBI Taxonomy" id="487172"/>
    <lineage>
        <taxon>Bacteria</taxon>
        <taxon>Bacillati</taxon>
        <taxon>Actinomycetota</taxon>
        <taxon>Actinomycetes</taxon>
        <taxon>Streptosporangiales</taxon>
        <taxon>Streptosporangiaceae</taxon>
        <taxon>Planotetraspora</taxon>
    </lineage>
</organism>
<protein>
    <recommendedName>
        <fullName evidence="5">ABC-type quaternary amine transporter</fullName>
        <ecNumber evidence="5">7.6.2.9</ecNumber>
    </recommendedName>
</protein>
<proteinExistence type="inferred from homology"/>
<dbReference type="PROSITE" id="PS00211">
    <property type="entry name" value="ABC_TRANSPORTER_1"/>
    <property type="match status" value="1"/>
</dbReference>
<feature type="region of interest" description="Disordered" evidence="6">
    <location>
        <begin position="335"/>
        <end position="358"/>
    </location>
</feature>
<dbReference type="InterPro" id="IPR003439">
    <property type="entry name" value="ABC_transporter-like_ATP-bd"/>
</dbReference>
<dbReference type="Proteomes" id="UP000605992">
    <property type="component" value="Unassembled WGS sequence"/>
</dbReference>
<gene>
    <name evidence="8" type="ORF">Pth03_41840</name>
</gene>
<name>A0A8J3V473_9ACTN</name>
<comment type="caution">
    <text evidence="8">The sequence shown here is derived from an EMBL/GenBank/DDBJ whole genome shotgun (WGS) entry which is preliminary data.</text>
</comment>
<dbReference type="SUPFAM" id="SSF52540">
    <property type="entry name" value="P-loop containing nucleoside triphosphate hydrolases"/>
    <property type="match status" value="1"/>
</dbReference>
<dbReference type="PANTHER" id="PTHR43117">
    <property type="entry name" value="OSMOPROTECTANT IMPORT ATP-BINDING PROTEIN OSMV"/>
    <property type="match status" value="1"/>
</dbReference>
<feature type="domain" description="ABC transporter" evidence="7">
    <location>
        <begin position="2"/>
        <end position="237"/>
    </location>
</feature>
<evidence type="ECO:0000256" key="1">
    <source>
        <dbReference type="ARBA" id="ARBA00005417"/>
    </source>
</evidence>
<comment type="similarity">
    <text evidence="1">Belongs to the ABC transporter superfamily.</text>
</comment>
<evidence type="ECO:0000259" key="7">
    <source>
        <dbReference type="PROSITE" id="PS50893"/>
    </source>
</evidence>
<dbReference type="FunFam" id="3.40.50.300:FF:000425">
    <property type="entry name" value="Probable ABC transporter, ATP-binding subunit"/>
    <property type="match status" value="1"/>
</dbReference>
<dbReference type="SMART" id="SM00382">
    <property type="entry name" value="AAA"/>
    <property type="match status" value="1"/>
</dbReference>
<evidence type="ECO:0000256" key="4">
    <source>
        <dbReference type="ARBA" id="ARBA00022840"/>
    </source>
</evidence>
<reference evidence="8" key="1">
    <citation type="submission" date="2021-01" db="EMBL/GenBank/DDBJ databases">
        <title>Whole genome shotgun sequence of Planotetraspora thailandica NBRC 104271.</title>
        <authorList>
            <person name="Komaki H."/>
            <person name="Tamura T."/>
        </authorList>
    </citation>
    <scope>NUCLEOTIDE SEQUENCE</scope>
    <source>
        <strain evidence="8">NBRC 104271</strain>
    </source>
</reference>
<dbReference type="InterPro" id="IPR003593">
    <property type="entry name" value="AAA+_ATPase"/>
</dbReference>
<keyword evidence="9" id="KW-1185">Reference proteome</keyword>
<dbReference type="PROSITE" id="PS50893">
    <property type="entry name" value="ABC_TRANSPORTER_2"/>
    <property type="match status" value="1"/>
</dbReference>
<dbReference type="Gene3D" id="3.40.50.300">
    <property type="entry name" value="P-loop containing nucleotide triphosphate hydrolases"/>
    <property type="match status" value="1"/>
</dbReference>
<dbReference type="EMBL" id="BOOR01000030">
    <property type="protein sequence ID" value="GII55795.1"/>
    <property type="molecule type" value="Genomic_DNA"/>
</dbReference>
<keyword evidence="3" id="KW-0547">Nucleotide-binding</keyword>
<dbReference type="PANTHER" id="PTHR43117:SF4">
    <property type="entry name" value="OSMOPROTECTANT IMPORT ATP-BINDING PROTEIN OSMV"/>
    <property type="match status" value="1"/>
</dbReference>
<dbReference type="RefSeq" id="WP_203945985.1">
    <property type="nucleotide sequence ID" value="NZ_BOOR01000030.1"/>
</dbReference>
<sequence>MITFEDVTKRYPDGTVAVDHLSLQAPTGAITVLVGPSGCGKTTSLRMINRMIDATSGRILLDDQDVRAIDPPTLRRGIGYVIQQAGLFPHRKIVDNVATVPYLLGWDKKKARARAMELLELVGLDAKLANRYPFQLSGGQQQRVGVARALAADPPVLLMDEPFSAVDPIVRASLQDELLALQSELNKTIVFVTHDIDEAIKLGDVVAVLRVGGHLAQMAAPATLLSEPADDFVREFLGRDRGIRRLSFVPAKGVRLGPLPDDLVVDADGRPLGWRSDGGLLPYGTFNPERDSLRAALDAALLSPNGAAIAADGDGRAVGVVTRDALDDVLIRYAEKSLEHEPEPGERVAADDHGRAEP</sequence>
<evidence type="ECO:0000256" key="3">
    <source>
        <dbReference type="ARBA" id="ARBA00022741"/>
    </source>
</evidence>
<dbReference type="GO" id="GO:0005524">
    <property type="term" value="F:ATP binding"/>
    <property type="evidence" value="ECO:0007669"/>
    <property type="project" value="UniProtKB-KW"/>
</dbReference>
<accession>A0A8J3V473</accession>